<feature type="region of interest" description="Disordered" evidence="1">
    <location>
        <begin position="668"/>
        <end position="689"/>
    </location>
</feature>
<dbReference type="AlphaFoldDB" id="A0AAX4KEA7"/>
<feature type="region of interest" description="Disordered" evidence="1">
    <location>
        <begin position="549"/>
        <end position="597"/>
    </location>
</feature>
<dbReference type="KEGG" id="ker:91101707"/>
<evidence type="ECO:0000313" key="3">
    <source>
        <dbReference type="Proteomes" id="UP001358614"/>
    </source>
</evidence>
<dbReference type="RefSeq" id="XP_066082799.1">
    <property type="nucleotide sequence ID" value="XM_066226702.1"/>
</dbReference>
<proteinExistence type="predicted"/>
<gene>
    <name evidence="2" type="ORF">V865_002903</name>
</gene>
<feature type="compositionally biased region" description="Polar residues" evidence="1">
    <location>
        <begin position="555"/>
        <end position="568"/>
    </location>
</feature>
<evidence type="ECO:0000313" key="2">
    <source>
        <dbReference type="EMBL" id="WWD04832.1"/>
    </source>
</evidence>
<evidence type="ECO:0000256" key="1">
    <source>
        <dbReference type="SAM" id="MobiDB-lite"/>
    </source>
</evidence>
<dbReference type="Proteomes" id="UP001358614">
    <property type="component" value="Chromosome 1"/>
</dbReference>
<accession>A0AAX4KEA7</accession>
<protein>
    <submittedName>
        <fullName evidence="2">Uncharacterized protein</fullName>
    </submittedName>
</protein>
<dbReference type="GeneID" id="91101707"/>
<sequence length="1015" mass="115739">MQAAMEYLRQQRGLGEDHVIVTEHHTTKIFQQLSTLDITEEDHDDTTSKPISKLLGLTNDNPFQDFERPLNIPRKVQEFCNYVQENHMRGLKEFSIEKLKEEPIDNPFPLYLRPKEYMLTAKAIKRTHDCSEGKKVLPSVYTQLGGKGKFSTLDRVDDEIEEERKVDEDEALDLKISLSHKQERELRAWLRDRTEKITPYLNRWKGNIEGHPILREWQEAAEGLQDLAQVIPEPMFPLSSYQMYNDVPITPDRGGDMTVGDHGQDELRDVSGWADDDIGDEAYRVENLEEFNGKIQPTTTHTSAKPLRLGNTGRRSYEDDTLHWPRYEYQFEAGSPRDDISMMEAPTYAPHNELEHFDVEDTRHAFGPTPISSPTSGHIRTSWSPNHNDAYVNHDLLDDPIPTQEDRPKWNESTETIFKEWLDPAAFQTPSPNLDMQMNNANQSYQTISHAQDQNIAQNQWDEGMSTRRQPTWDPAATMPVKVSGSVDRHSHSHYPASDHFTHIDEMEGMLANQRDWEATREVPTAYNDHQPRLATPYWETSSLAPHTVAPGLINPSQPIVRSDTSLENDGHAASPITPSRPRWATQPPSRVDDHRGLDQTESSQLFTNVRSANTNTPDQSSQPALAPVISHKRAFPSSTSADQQRATKKLAATNNLSLKDIVLAHKASSDNRDNKGKKKASKSDSFKRPCGPNMFSLDGYLALHQRNDLISKSGKKYHESKKDEIDKRLEEEERTQWMSDPCIKNPKWYNNAIENPTNTPSEGPFPILVAMSIFQNLPLVRALRSEGFLLVERENKMHSVDIVLSPTTAVLVQDLAKLSYGYEQLLKDVKDSCTKFKKVIVVFETISFAKSEKDSEFKKKINPLTTDAPQGLATFRRLLPIALNSVKETIGTVEMVFAYDGASQVAKNLMWLMDDEGKKTLKKDKKGYQDVYGDRKWLQDEPDEQELELLMTHFGLNIFCAWYATSRYGTAERVITGMDDVERKKAFELVFGETAVERFNEEIAKKDKVSRSGK</sequence>
<dbReference type="EMBL" id="CP144089">
    <property type="protein sequence ID" value="WWD04832.1"/>
    <property type="molecule type" value="Genomic_DNA"/>
</dbReference>
<organism evidence="2 3">
    <name type="scientific">Kwoniella europaea PYCC6329</name>
    <dbReference type="NCBI Taxonomy" id="1423913"/>
    <lineage>
        <taxon>Eukaryota</taxon>
        <taxon>Fungi</taxon>
        <taxon>Dikarya</taxon>
        <taxon>Basidiomycota</taxon>
        <taxon>Agaricomycotina</taxon>
        <taxon>Tremellomycetes</taxon>
        <taxon>Tremellales</taxon>
        <taxon>Cryptococcaceae</taxon>
        <taxon>Kwoniella</taxon>
    </lineage>
</organism>
<name>A0AAX4KEA7_9TREE</name>
<keyword evidence="3" id="KW-1185">Reference proteome</keyword>
<reference evidence="2 3" key="1">
    <citation type="submission" date="2024-01" db="EMBL/GenBank/DDBJ databases">
        <title>Comparative genomics of Cryptococcus and Kwoniella reveals pathogenesis evolution and contrasting modes of karyotype evolution via chromosome fusion or intercentromeric recombination.</title>
        <authorList>
            <person name="Coelho M.A."/>
            <person name="David-Palma M."/>
            <person name="Shea T."/>
            <person name="Bowers K."/>
            <person name="McGinley-Smith S."/>
            <person name="Mohammad A.W."/>
            <person name="Gnirke A."/>
            <person name="Yurkov A.M."/>
            <person name="Nowrousian M."/>
            <person name="Sun S."/>
            <person name="Cuomo C.A."/>
            <person name="Heitman J."/>
        </authorList>
    </citation>
    <scope>NUCLEOTIDE SEQUENCE [LARGE SCALE GENOMIC DNA]</scope>
    <source>
        <strain evidence="2 3">PYCC6329</strain>
    </source>
</reference>